<reference evidence="2 3" key="1">
    <citation type="submission" date="2015-11" db="EMBL/GenBank/DDBJ databases">
        <title>Evidence for parallel genomic evolution in an endosymbiosis of termite gut flagellates.</title>
        <authorList>
            <person name="Zheng H."/>
        </authorList>
    </citation>
    <scope>NUCLEOTIDE SEQUENCE [LARGE SCALE GENOMIC DNA]</scope>
    <source>
        <strain evidence="2 3">CET450</strain>
    </source>
</reference>
<proteinExistence type="predicted"/>
<accession>A0A1E5IM30</accession>
<dbReference type="NCBIfam" id="NF047436">
    <property type="entry name" value="LA_2272_repeat"/>
    <property type="match status" value="1"/>
</dbReference>
<dbReference type="Proteomes" id="UP000095237">
    <property type="component" value="Unassembled WGS sequence"/>
</dbReference>
<dbReference type="EMBL" id="LNVX01000195">
    <property type="protein sequence ID" value="OEG71517.1"/>
    <property type="molecule type" value="Genomic_DNA"/>
</dbReference>
<gene>
    <name evidence="2" type="ORF">ATZ36_14325</name>
</gene>
<name>A0A1E5IM30_ENDTX</name>
<dbReference type="AlphaFoldDB" id="A0A1E5IM30"/>
<organism evidence="2 3">
    <name type="scientific">Endomicrobium trichonymphae</name>
    <dbReference type="NCBI Taxonomy" id="1408204"/>
    <lineage>
        <taxon>Bacteria</taxon>
        <taxon>Pseudomonadati</taxon>
        <taxon>Elusimicrobiota</taxon>
        <taxon>Endomicrobiia</taxon>
        <taxon>Endomicrobiales</taxon>
        <taxon>Endomicrobiaceae</taxon>
        <taxon>Candidatus Endomicrobiellum</taxon>
    </lineage>
</organism>
<keyword evidence="3" id="KW-1185">Reference proteome</keyword>
<keyword evidence="1" id="KW-0732">Signal</keyword>
<sequence length="153" mass="16613">MKRLLSALCAIAAFASISFAATPLKLSIWEKIAIPQDDSVNGLEIGIGTYTPEVKGIMCNLIYAKTDDCSGWQHAWLITFTKLFKGLQTSIINLNSSEIAGIQKGFFNKAVSIKGLQVGFINVAENMEGVQIGFINFIKNGPIPIMIIANAKF</sequence>
<evidence type="ECO:0000313" key="3">
    <source>
        <dbReference type="Proteomes" id="UP000095237"/>
    </source>
</evidence>
<evidence type="ECO:0000256" key="1">
    <source>
        <dbReference type="SAM" id="SignalP"/>
    </source>
</evidence>
<comment type="caution">
    <text evidence="2">The sequence shown here is derived from an EMBL/GenBank/DDBJ whole genome shotgun (WGS) entry which is preliminary data.</text>
</comment>
<feature type="chain" id="PRO_5009178929" evidence="1">
    <location>
        <begin position="21"/>
        <end position="153"/>
    </location>
</feature>
<evidence type="ECO:0000313" key="2">
    <source>
        <dbReference type="EMBL" id="OEG71517.1"/>
    </source>
</evidence>
<dbReference type="InterPro" id="IPR058093">
    <property type="entry name" value="LA_2272-like"/>
</dbReference>
<feature type="signal peptide" evidence="1">
    <location>
        <begin position="1"/>
        <end position="20"/>
    </location>
</feature>
<protein>
    <submittedName>
        <fullName evidence="2">Uncharacterized protein</fullName>
    </submittedName>
</protein>